<evidence type="ECO:0000313" key="2">
    <source>
        <dbReference type="Proteomes" id="UP001596139"/>
    </source>
</evidence>
<dbReference type="RefSeq" id="WP_031051304.1">
    <property type="nucleotide sequence ID" value="NZ_JBHSPX010000015.1"/>
</dbReference>
<reference evidence="2" key="1">
    <citation type="journal article" date="2019" name="Int. J. Syst. Evol. Microbiol.">
        <title>The Global Catalogue of Microorganisms (GCM) 10K type strain sequencing project: providing services to taxonomists for standard genome sequencing and annotation.</title>
        <authorList>
            <consortium name="The Broad Institute Genomics Platform"/>
            <consortium name="The Broad Institute Genome Sequencing Center for Infectious Disease"/>
            <person name="Wu L."/>
            <person name="Ma J."/>
        </authorList>
    </citation>
    <scope>NUCLEOTIDE SEQUENCE [LARGE SCALE GENOMIC DNA]</scope>
    <source>
        <strain evidence="2">CGMCC 1.15180</strain>
    </source>
</reference>
<protein>
    <submittedName>
        <fullName evidence="1">Uncharacterized protein</fullName>
    </submittedName>
</protein>
<accession>A0ABW1MVC6</accession>
<proteinExistence type="predicted"/>
<keyword evidence="2" id="KW-1185">Reference proteome</keyword>
<dbReference type="Proteomes" id="UP001596139">
    <property type="component" value="Unassembled WGS sequence"/>
</dbReference>
<sequence length="66" mass="7330">MRQLGGWHLSSAVAAGRPDVHLERAGQRVRLEHTGDLLEVLLSALDGIEATLGPRDRAERPPRIRR</sequence>
<organism evidence="1 2">
    <name type="scientific">Streptomyces ochraceiscleroticus</name>
    <dbReference type="NCBI Taxonomy" id="47761"/>
    <lineage>
        <taxon>Bacteria</taxon>
        <taxon>Bacillati</taxon>
        <taxon>Actinomycetota</taxon>
        <taxon>Actinomycetes</taxon>
        <taxon>Kitasatosporales</taxon>
        <taxon>Streptomycetaceae</taxon>
        <taxon>Streptomyces</taxon>
    </lineage>
</organism>
<name>A0ABW1MVC6_9ACTN</name>
<evidence type="ECO:0000313" key="1">
    <source>
        <dbReference type="EMBL" id="MFC6067804.1"/>
    </source>
</evidence>
<gene>
    <name evidence="1" type="ORF">ACFP4F_35385</name>
</gene>
<comment type="caution">
    <text evidence="1">The sequence shown here is derived from an EMBL/GenBank/DDBJ whole genome shotgun (WGS) entry which is preliminary data.</text>
</comment>
<dbReference type="EMBL" id="JBHSPX010000015">
    <property type="protein sequence ID" value="MFC6067804.1"/>
    <property type="molecule type" value="Genomic_DNA"/>
</dbReference>